<accession>A0A011NP74</accession>
<gene>
    <name evidence="1" type="ORF">AW11_03796</name>
</gene>
<reference evidence="1" key="1">
    <citation type="submission" date="2014-02" db="EMBL/GenBank/DDBJ databases">
        <title>Expanding our view of genomic diversity in Candidatus Accumulibacter clades.</title>
        <authorList>
            <person name="Skennerton C.T."/>
            <person name="Barr J.J."/>
            <person name="Slater F.R."/>
            <person name="Bond P.L."/>
            <person name="Tyson G.W."/>
        </authorList>
    </citation>
    <scope>NUCLEOTIDE SEQUENCE [LARGE SCALE GENOMIC DNA]</scope>
</reference>
<protein>
    <submittedName>
        <fullName evidence="1">Uncharacterized protein</fullName>
    </submittedName>
</protein>
<proteinExistence type="predicted"/>
<keyword evidence="2" id="KW-1185">Reference proteome</keyword>
<dbReference type="Proteomes" id="UP000022141">
    <property type="component" value="Unassembled WGS sequence"/>
</dbReference>
<name>A0A011NP74_ACCRE</name>
<dbReference type="EMBL" id="JEMY01000067">
    <property type="protein sequence ID" value="EXI84558.1"/>
    <property type="molecule type" value="Genomic_DNA"/>
</dbReference>
<evidence type="ECO:0000313" key="2">
    <source>
        <dbReference type="Proteomes" id="UP000022141"/>
    </source>
</evidence>
<dbReference type="AlphaFoldDB" id="A0A011NP74"/>
<comment type="caution">
    <text evidence="1">The sequence shown here is derived from an EMBL/GenBank/DDBJ whole genome shotgun (WGS) entry which is preliminary data.</text>
</comment>
<sequence>MLRGFADLGQLDALPGLRELLEEQVGEADDGVHRRADLMAHVGQESALGAVRRLGCVLGVGQFGGARVHQLFQVMTVLRQFGGGTVAFG</sequence>
<evidence type="ECO:0000313" key="1">
    <source>
        <dbReference type="EMBL" id="EXI84558.1"/>
    </source>
</evidence>
<organism evidence="1 2">
    <name type="scientific">Accumulibacter regalis</name>
    <dbReference type="NCBI Taxonomy" id="522306"/>
    <lineage>
        <taxon>Bacteria</taxon>
        <taxon>Pseudomonadati</taxon>
        <taxon>Pseudomonadota</taxon>
        <taxon>Betaproteobacteria</taxon>
        <taxon>Candidatus Accumulibacter</taxon>
    </lineage>
</organism>
<dbReference type="AntiFam" id="ANF00201">
    <property type="entry name" value="Shadow ORF (opposite gacS)"/>
</dbReference>